<dbReference type="Proteomes" id="UP000826234">
    <property type="component" value="Unassembled WGS sequence"/>
</dbReference>
<proteinExistence type="predicted"/>
<accession>A0ABQ7TCD7</accession>
<organism evidence="1 2">
    <name type="scientific">Phrynosoma platyrhinos</name>
    <name type="common">Desert horned lizard</name>
    <dbReference type="NCBI Taxonomy" id="52577"/>
    <lineage>
        <taxon>Eukaryota</taxon>
        <taxon>Metazoa</taxon>
        <taxon>Chordata</taxon>
        <taxon>Craniata</taxon>
        <taxon>Vertebrata</taxon>
        <taxon>Euteleostomi</taxon>
        <taxon>Lepidosauria</taxon>
        <taxon>Squamata</taxon>
        <taxon>Bifurcata</taxon>
        <taxon>Unidentata</taxon>
        <taxon>Episquamata</taxon>
        <taxon>Toxicofera</taxon>
        <taxon>Iguania</taxon>
        <taxon>Phrynosomatidae</taxon>
        <taxon>Phrynosomatinae</taxon>
        <taxon>Phrynosoma</taxon>
    </lineage>
</organism>
<evidence type="ECO:0000313" key="1">
    <source>
        <dbReference type="EMBL" id="KAH0627385.1"/>
    </source>
</evidence>
<gene>
    <name evidence="1" type="ORF">JD844_003015</name>
</gene>
<evidence type="ECO:0000313" key="2">
    <source>
        <dbReference type="Proteomes" id="UP000826234"/>
    </source>
</evidence>
<reference evidence="1 2" key="1">
    <citation type="journal article" date="2022" name="Gigascience">
        <title>A chromosome-level genome assembly and annotation of the desert horned lizard, Phrynosoma platyrhinos, provides insight into chromosomal rearrangements among reptiles.</title>
        <authorList>
            <person name="Koochekian N."/>
            <person name="Ascanio A."/>
            <person name="Farleigh K."/>
            <person name="Card D.C."/>
            <person name="Schield D.R."/>
            <person name="Castoe T.A."/>
            <person name="Jezkova T."/>
        </authorList>
    </citation>
    <scope>NUCLEOTIDE SEQUENCE [LARGE SCALE GENOMIC DNA]</scope>
    <source>
        <strain evidence="1">NK-2021</strain>
    </source>
</reference>
<name>A0ABQ7TCD7_PHRPL</name>
<comment type="caution">
    <text evidence="1">The sequence shown here is derived from an EMBL/GenBank/DDBJ whole genome shotgun (WGS) entry which is preliminary data.</text>
</comment>
<protein>
    <submittedName>
        <fullName evidence="1">Uncharacterized protein</fullName>
    </submittedName>
</protein>
<sequence length="91" mass="10282">MYQVTCHHLEQLYKELTPADLAAQGDGLINMSKTTEVLKLNITDLQSTKESIEKIEVMVNNLPSLFLAASMTSPVDLTRQSRIIPFTIRLY</sequence>
<dbReference type="EMBL" id="JAIPUX010000521">
    <property type="protein sequence ID" value="KAH0627385.1"/>
    <property type="molecule type" value="Genomic_DNA"/>
</dbReference>
<keyword evidence="2" id="KW-1185">Reference proteome</keyword>